<dbReference type="PROSITE" id="PS00610">
    <property type="entry name" value="NA_NEUROTRAN_SYMP_1"/>
    <property type="match status" value="1"/>
</dbReference>
<dbReference type="PANTHER" id="PTHR42948">
    <property type="entry name" value="TRANSPORTER"/>
    <property type="match status" value="1"/>
</dbReference>
<accession>A0A9E2L0X0</accession>
<dbReference type="SUPFAM" id="SSF161070">
    <property type="entry name" value="SNF-like"/>
    <property type="match status" value="1"/>
</dbReference>
<keyword evidence="2 6" id="KW-0813">Transport</keyword>
<evidence type="ECO:0000256" key="5">
    <source>
        <dbReference type="ARBA" id="ARBA00023136"/>
    </source>
</evidence>
<feature type="transmembrane region" description="Helical" evidence="7">
    <location>
        <begin position="177"/>
        <end position="201"/>
    </location>
</feature>
<comment type="similarity">
    <text evidence="6">Belongs to the sodium:neurotransmitter symporter (SNF) (TC 2.A.22) family.</text>
</comment>
<comment type="caution">
    <text evidence="8">The sequence shown here is derived from an EMBL/GenBank/DDBJ whole genome shotgun (WGS) entry which is preliminary data.</text>
</comment>
<dbReference type="PANTHER" id="PTHR42948:SF1">
    <property type="entry name" value="TRANSPORTER"/>
    <property type="match status" value="1"/>
</dbReference>
<dbReference type="InterPro" id="IPR037272">
    <property type="entry name" value="SNS_sf"/>
</dbReference>
<feature type="transmembrane region" description="Helical" evidence="7">
    <location>
        <begin position="87"/>
        <end position="114"/>
    </location>
</feature>
<dbReference type="PROSITE" id="PS50267">
    <property type="entry name" value="NA_NEUROTRAN_SYMP_3"/>
    <property type="match status" value="1"/>
</dbReference>
<feature type="transmembrane region" description="Helical" evidence="7">
    <location>
        <begin position="12"/>
        <end position="29"/>
    </location>
</feature>
<reference evidence="8" key="2">
    <citation type="submission" date="2021-04" db="EMBL/GenBank/DDBJ databases">
        <authorList>
            <person name="Gilroy R."/>
        </authorList>
    </citation>
    <scope>NUCLEOTIDE SEQUENCE</scope>
    <source>
        <strain evidence="8">Gambia15-2214</strain>
    </source>
</reference>
<keyword evidence="4 7" id="KW-1133">Transmembrane helix</keyword>
<feature type="transmembrane region" description="Helical" evidence="7">
    <location>
        <begin position="41"/>
        <end position="66"/>
    </location>
</feature>
<dbReference type="CDD" id="cd10336">
    <property type="entry name" value="SLC6sbd_Tyt1-Like"/>
    <property type="match status" value="1"/>
</dbReference>
<dbReference type="EMBL" id="JAHLFV010000094">
    <property type="protein sequence ID" value="MBU3849729.1"/>
    <property type="molecule type" value="Genomic_DNA"/>
</dbReference>
<feature type="transmembrane region" description="Helical" evidence="7">
    <location>
        <begin position="392"/>
        <end position="413"/>
    </location>
</feature>
<gene>
    <name evidence="8" type="ORF">IAA16_04110</name>
</gene>
<proteinExistence type="inferred from homology"/>
<evidence type="ECO:0000256" key="7">
    <source>
        <dbReference type="SAM" id="Phobius"/>
    </source>
</evidence>
<evidence type="ECO:0000256" key="3">
    <source>
        <dbReference type="ARBA" id="ARBA00022692"/>
    </source>
</evidence>
<evidence type="ECO:0000256" key="1">
    <source>
        <dbReference type="ARBA" id="ARBA00004141"/>
    </source>
</evidence>
<dbReference type="InterPro" id="IPR000175">
    <property type="entry name" value="Na/ntran_symport"/>
</dbReference>
<dbReference type="NCBIfam" id="NF037979">
    <property type="entry name" value="Na_transp"/>
    <property type="match status" value="1"/>
</dbReference>
<evidence type="ECO:0000313" key="9">
    <source>
        <dbReference type="Proteomes" id="UP000823914"/>
    </source>
</evidence>
<dbReference type="InterPro" id="IPR047218">
    <property type="entry name" value="YocR/YhdH-like"/>
</dbReference>
<comment type="subcellular location">
    <subcellularLocation>
        <location evidence="1">Membrane</location>
        <topology evidence="1">Multi-pass membrane protein</topology>
    </subcellularLocation>
</comment>
<feature type="transmembrane region" description="Helical" evidence="7">
    <location>
        <begin position="147"/>
        <end position="165"/>
    </location>
</feature>
<keyword evidence="6" id="KW-0769">Symport</keyword>
<evidence type="ECO:0000256" key="4">
    <source>
        <dbReference type="ARBA" id="ARBA00022989"/>
    </source>
</evidence>
<keyword evidence="5 7" id="KW-0472">Membrane</keyword>
<dbReference type="Proteomes" id="UP000823914">
    <property type="component" value="Unassembled WGS sequence"/>
</dbReference>
<evidence type="ECO:0000256" key="2">
    <source>
        <dbReference type="ARBA" id="ARBA00022448"/>
    </source>
</evidence>
<reference evidence="8" key="1">
    <citation type="journal article" date="2021" name="PeerJ">
        <title>Extensive microbial diversity within the chicken gut microbiome revealed by metagenomics and culture.</title>
        <authorList>
            <person name="Gilroy R."/>
            <person name="Ravi A."/>
            <person name="Getino M."/>
            <person name="Pursley I."/>
            <person name="Horton D.L."/>
            <person name="Alikhan N.F."/>
            <person name="Baker D."/>
            <person name="Gharbi K."/>
            <person name="Hall N."/>
            <person name="Watson M."/>
            <person name="Adriaenssens E.M."/>
            <person name="Foster-Nyarko E."/>
            <person name="Jarju S."/>
            <person name="Secka A."/>
            <person name="Antonio M."/>
            <person name="Oren A."/>
            <person name="Chaudhuri R.R."/>
            <person name="La Ragione R."/>
            <person name="Hildebrand F."/>
            <person name="Pallen M.J."/>
        </authorList>
    </citation>
    <scope>NUCLEOTIDE SEQUENCE</scope>
    <source>
        <strain evidence="8">Gambia15-2214</strain>
    </source>
</reference>
<feature type="transmembrane region" description="Helical" evidence="7">
    <location>
        <begin position="434"/>
        <end position="453"/>
    </location>
</feature>
<feature type="transmembrane region" description="Helical" evidence="7">
    <location>
        <begin position="221"/>
        <end position="247"/>
    </location>
</feature>
<name>A0A9E2L0X0_9SPIR</name>
<dbReference type="AlphaFoldDB" id="A0A9E2L0X0"/>
<feature type="transmembrane region" description="Helical" evidence="7">
    <location>
        <begin position="259"/>
        <end position="283"/>
    </location>
</feature>
<dbReference type="Pfam" id="PF00209">
    <property type="entry name" value="SNF"/>
    <property type="match status" value="2"/>
</dbReference>
<feature type="transmembrane region" description="Helical" evidence="7">
    <location>
        <begin position="308"/>
        <end position="329"/>
    </location>
</feature>
<evidence type="ECO:0000256" key="6">
    <source>
        <dbReference type="RuleBase" id="RU003732"/>
    </source>
</evidence>
<dbReference type="PRINTS" id="PR00176">
    <property type="entry name" value="NANEUSMPORT"/>
</dbReference>
<feature type="transmembrane region" description="Helical" evidence="7">
    <location>
        <begin position="349"/>
        <end position="372"/>
    </location>
</feature>
<keyword evidence="3 6" id="KW-0812">Transmembrane</keyword>
<evidence type="ECO:0000313" key="8">
    <source>
        <dbReference type="EMBL" id="MBU3849729.1"/>
    </source>
</evidence>
<protein>
    <recommendedName>
        <fullName evidence="6">Transporter</fullName>
    </recommendedName>
</protein>
<dbReference type="GO" id="GO:0016020">
    <property type="term" value="C:membrane"/>
    <property type="evidence" value="ECO:0007669"/>
    <property type="project" value="UniProtKB-SubCell"/>
</dbReference>
<dbReference type="GO" id="GO:0015293">
    <property type="term" value="F:symporter activity"/>
    <property type="evidence" value="ECO:0007669"/>
    <property type="project" value="UniProtKB-KW"/>
</dbReference>
<sequence length="460" mass="50579">MSEKRESLGSRLGFIFLSAGCAIGLGNVWRFPYITGKYGGALFVLVYLFFLVALGLPIMVMEFSVGRASRQNIGKALKTLEAPGTKWHWYGPLAIAGNYLLMMFYTAITGWLLYYCYASATGAFSGLDTAGVNNFFGGLLSNPLQQTFWMILAVVLGFVVVGMGLNKGVENITKVMMFCLLILILILAVHSLTLPGSSAGLKFYLLPDFSKVTDSGFGEVVFAAMGQAFFTLSLGIGAMEIFGSYINKNHTLTGESVRIIILDTFVALTSGLIIFPAAFAYGINPDTGPQLLFVTMPNIFNHMAGSRIWGTLFFIFMSFAALSTLIAVFENITSYWMDVHHWTRTKACIVNAIAIMILSLPCILGFNVLSGFQPLGAGTGVLDLEDFFVSTTLLPLGSLLTLIFCTHKFGWGWDSFLKEADEGKGLKFPAKLKFYFKWILPLIIIYIFVDGYIKTFSKLF</sequence>
<organism evidence="8 9">
    <name type="scientific">Candidatus Treponema excrementipullorum</name>
    <dbReference type="NCBI Taxonomy" id="2838768"/>
    <lineage>
        <taxon>Bacteria</taxon>
        <taxon>Pseudomonadati</taxon>
        <taxon>Spirochaetota</taxon>
        <taxon>Spirochaetia</taxon>
        <taxon>Spirochaetales</taxon>
        <taxon>Treponemataceae</taxon>
        <taxon>Treponema</taxon>
    </lineage>
</organism>